<sequence>MTVVVGVGPPPNDDVSQWFIQANVQNGRQDLFRVPHEIDHYGSYTLVGSDKGIVCMRVSIMGYNPTLLIWNPLKQTHRYVTDQASKYQFCSMNVLAFGFLRDSIHYRILHVFKVALSNTSMCWKIGGSYVVNEGAIHWIGLDGHMCVRR</sequence>
<evidence type="ECO:0000313" key="2">
    <source>
        <dbReference type="Proteomes" id="UP001341840"/>
    </source>
</evidence>
<name>A0ABU6RAH0_9FABA</name>
<evidence type="ECO:0000313" key="1">
    <source>
        <dbReference type="EMBL" id="MED6120966.1"/>
    </source>
</evidence>
<comment type="caution">
    <text evidence="1">The sequence shown here is derived from an EMBL/GenBank/DDBJ whole genome shotgun (WGS) entry which is preliminary data.</text>
</comment>
<keyword evidence="2" id="KW-1185">Reference proteome</keyword>
<gene>
    <name evidence="1" type="ORF">PIB30_025743</name>
</gene>
<evidence type="ECO:0008006" key="3">
    <source>
        <dbReference type="Google" id="ProtNLM"/>
    </source>
</evidence>
<reference evidence="1 2" key="1">
    <citation type="journal article" date="2023" name="Plants (Basel)">
        <title>Bridging the Gap: Combining Genomics and Transcriptomics Approaches to Understand Stylosanthes scabra, an Orphan Legume from the Brazilian Caatinga.</title>
        <authorList>
            <person name="Ferreira-Neto J.R.C."/>
            <person name="da Silva M.D."/>
            <person name="Binneck E."/>
            <person name="de Melo N.F."/>
            <person name="da Silva R.H."/>
            <person name="de Melo A.L.T.M."/>
            <person name="Pandolfi V."/>
            <person name="Bustamante F.O."/>
            <person name="Brasileiro-Vidal A.C."/>
            <person name="Benko-Iseppon A.M."/>
        </authorList>
    </citation>
    <scope>NUCLEOTIDE SEQUENCE [LARGE SCALE GENOMIC DNA]</scope>
    <source>
        <tissue evidence="1">Leaves</tissue>
    </source>
</reference>
<protein>
    <recommendedName>
        <fullName evidence="3">F-box/kelch-repeat protein</fullName>
    </recommendedName>
</protein>
<dbReference type="Proteomes" id="UP001341840">
    <property type="component" value="Unassembled WGS sequence"/>
</dbReference>
<accession>A0ABU6RAH0</accession>
<organism evidence="1 2">
    <name type="scientific">Stylosanthes scabra</name>
    <dbReference type="NCBI Taxonomy" id="79078"/>
    <lineage>
        <taxon>Eukaryota</taxon>
        <taxon>Viridiplantae</taxon>
        <taxon>Streptophyta</taxon>
        <taxon>Embryophyta</taxon>
        <taxon>Tracheophyta</taxon>
        <taxon>Spermatophyta</taxon>
        <taxon>Magnoliopsida</taxon>
        <taxon>eudicotyledons</taxon>
        <taxon>Gunneridae</taxon>
        <taxon>Pentapetalae</taxon>
        <taxon>rosids</taxon>
        <taxon>fabids</taxon>
        <taxon>Fabales</taxon>
        <taxon>Fabaceae</taxon>
        <taxon>Papilionoideae</taxon>
        <taxon>50 kb inversion clade</taxon>
        <taxon>dalbergioids sensu lato</taxon>
        <taxon>Dalbergieae</taxon>
        <taxon>Pterocarpus clade</taxon>
        <taxon>Stylosanthes</taxon>
    </lineage>
</organism>
<proteinExistence type="predicted"/>
<feature type="non-terminal residue" evidence="1">
    <location>
        <position position="149"/>
    </location>
</feature>
<dbReference type="EMBL" id="JASCZI010030303">
    <property type="protein sequence ID" value="MED6120966.1"/>
    <property type="molecule type" value="Genomic_DNA"/>
</dbReference>